<dbReference type="InterPro" id="IPR051680">
    <property type="entry name" value="ATP-dep_Glu-Cys_Ligase-2"/>
</dbReference>
<dbReference type="InterPro" id="IPR007296">
    <property type="entry name" value="DUF403"/>
</dbReference>
<reference evidence="2" key="1">
    <citation type="submission" date="2016-10" db="EMBL/GenBank/DDBJ databases">
        <title>Draft Genome Sequence of Nocardioides luteus Strain BAFB, an Alkane-Degrading Bacterium Isolated from JP-7 Polluted Soil.</title>
        <authorList>
            <person name="Brown L."/>
            <person name="Ruiz O.N."/>
            <person name="Gunasekera T."/>
        </authorList>
    </citation>
    <scope>NUCLEOTIDE SEQUENCE [LARGE SCALE GENOMIC DNA]</scope>
    <source>
        <strain evidence="2">BAFB</strain>
    </source>
</reference>
<dbReference type="STRING" id="1844.UG56_014760"/>
<gene>
    <name evidence="2" type="ORF">UG56_014760</name>
</gene>
<sequence length="309" mass="34284">MLSRIAESMFWIGRYIERAEDTARILDVQTQHILEDAATDEETACRSLLAVMGIEIPPTEKVGLPQILDMLAYDTTAPTSMAYALGAARESARGARETLSVPLWEALNTTYRAIPAGQFKHMRAPFIFGWVRDRVAQINGTADATMMRDESWQFLMLGRYVERADMTSRLVATTSLTSAGGASQWNSTLRACGAYDAFLRVNKGVETEQAAAEFLLLDRIFPRSVVHALQRAEGALDTLEGTSRRAGFSDEAHRLIGRMRASLEYRSLHDLLADLPAEMERLQVTCAEATEAVTKRYFAGAEALAWQPV</sequence>
<comment type="caution">
    <text evidence="2">The sequence shown here is derived from an EMBL/GenBank/DDBJ whole genome shotgun (WGS) entry which is preliminary data.</text>
</comment>
<name>A0A1J4N3B8_9ACTN</name>
<feature type="domain" description="DUF403" evidence="1">
    <location>
        <begin position="1"/>
        <end position="298"/>
    </location>
</feature>
<evidence type="ECO:0000259" key="1">
    <source>
        <dbReference type="Pfam" id="PF04168"/>
    </source>
</evidence>
<dbReference type="Proteomes" id="UP000033772">
    <property type="component" value="Unassembled WGS sequence"/>
</dbReference>
<dbReference type="OrthoDB" id="9803532at2"/>
<dbReference type="RefSeq" id="WP_045550184.1">
    <property type="nucleotide sequence ID" value="NZ_JZDQ02000019.1"/>
</dbReference>
<dbReference type="AlphaFoldDB" id="A0A1J4N3B8"/>
<evidence type="ECO:0000313" key="2">
    <source>
        <dbReference type="EMBL" id="OIJ26052.1"/>
    </source>
</evidence>
<dbReference type="PANTHER" id="PTHR34595:SF7">
    <property type="entry name" value="SLL1039 PROTEIN"/>
    <property type="match status" value="1"/>
</dbReference>
<dbReference type="EMBL" id="JZDQ02000019">
    <property type="protein sequence ID" value="OIJ26052.1"/>
    <property type="molecule type" value="Genomic_DNA"/>
</dbReference>
<dbReference type="PANTHER" id="PTHR34595">
    <property type="entry name" value="BLR5612 PROTEIN"/>
    <property type="match status" value="1"/>
</dbReference>
<keyword evidence="3" id="KW-1185">Reference proteome</keyword>
<proteinExistence type="predicted"/>
<accession>A0A1J4N3B8</accession>
<protein>
    <recommendedName>
        <fullName evidence="1">DUF403 domain-containing protein</fullName>
    </recommendedName>
</protein>
<organism evidence="2 3">
    <name type="scientific">Nocardioides luteus</name>
    <dbReference type="NCBI Taxonomy" id="1844"/>
    <lineage>
        <taxon>Bacteria</taxon>
        <taxon>Bacillati</taxon>
        <taxon>Actinomycetota</taxon>
        <taxon>Actinomycetes</taxon>
        <taxon>Propionibacteriales</taxon>
        <taxon>Nocardioidaceae</taxon>
        <taxon>Nocardioides</taxon>
    </lineage>
</organism>
<evidence type="ECO:0000313" key="3">
    <source>
        <dbReference type="Proteomes" id="UP000033772"/>
    </source>
</evidence>
<dbReference type="Pfam" id="PF04168">
    <property type="entry name" value="Alpha-E"/>
    <property type="match status" value="1"/>
</dbReference>